<gene>
    <name evidence="2" type="ORF">C7460_109127</name>
</gene>
<name>A0A3D9L2T1_MARFU</name>
<evidence type="ECO:0008006" key="4">
    <source>
        <dbReference type="Google" id="ProtNLM"/>
    </source>
</evidence>
<sequence length="258" mass="29473">MRKLSCIWLCLLLTLNSSFGQPDQVTPLTSDQKDQATNTFDAAQALKWLLAADEELTPIKYNEYTAEFEELTKRLNQYKQDKSSSRLLEKAFYLTHRKKLKSYTNYVSMRELFEHGKYDCLTGTALFATLLAKLEVDYTIHEFDFHILLIAHTTSGDVLLEATDPLNGFVTQEKEIKKRLAVYREEQALSGETPVANQIGLKEITGLQYFNLAARSFNEGDVLRANELIAKAAVLYPSERIKNMQQIFRNQVLLASSK</sequence>
<dbReference type="EMBL" id="QREG01000009">
    <property type="protein sequence ID" value="RED98935.1"/>
    <property type="molecule type" value="Genomic_DNA"/>
</dbReference>
<dbReference type="OrthoDB" id="1418365at2"/>
<keyword evidence="1" id="KW-0732">Signal</keyword>
<organism evidence="2 3">
    <name type="scientific">Marinoscillum furvescens DSM 4134</name>
    <dbReference type="NCBI Taxonomy" id="1122208"/>
    <lineage>
        <taxon>Bacteria</taxon>
        <taxon>Pseudomonadati</taxon>
        <taxon>Bacteroidota</taxon>
        <taxon>Cytophagia</taxon>
        <taxon>Cytophagales</taxon>
        <taxon>Reichenbachiellaceae</taxon>
        <taxon>Marinoscillum</taxon>
    </lineage>
</organism>
<evidence type="ECO:0000256" key="1">
    <source>
        <dbReference type="SAM" id="SignalP"/>
    </source>
</evidence>
<dbReference type="AlphaFoldDB" id="A0A3D9L2T1"/>
<dbReference type="RefSeq" id="WP_115868237.1">
    <property type="nucleotide sequence ID" value="NZ_QREG01000009.1"/>
</dbReference>
<feature type="chain" id="PRO_5017554153" description="Transglutaminase superfamily protein" evidence="1">
    <location>
        <begin position="21"/>
        <end position="258"/>
    </location>
</feature>
<evidence type="ECO:0000313" key="2">
    <source>
        <dbReference type="EMBL" id="RED98935.1"/>
    </source>
</evidence>
<keyword evidence="3" id="KW-1185">Reference proteome</keyword>
<evidence type="ECO:0000313" key="3">
    <source>
        <dbReference type="Proteomes" id="UP000256779"/>
    </source>
</evidence>
<comment type="caution">
    <text evidence="2">The sequence shown here is derived from an EMBL/GenBank/DDBJ whole genome shotgun (WGS) entry which is preliminary data.</text>
</comment>
<proteinExistence type="predicted"/>
<reference evidence="2 3" key="1">
    <citation type="submission" date="2018-07" db="EMBL/GenBank/DDBJ databases">
        <title>Genomic Encyclopedia of Type Strains, Phase IV (KMG-IV): sequencing the most valuable type-strain genomes for metagenomic binning, comparative biology and taxonomic classification.</title>
        <authorList>
            <person name="Goeker M."/>
        </authorList>
    </citation>
    <scope>NUCLEOTIDE SEQUENCE [LARGE SCALE GENOMIC DNA]</scope>
    <source>
        <strain evidence="2 3">DSM 4134</strain>
    </source>
</reference>
<accession>A0A3D9L2T1</accession>
<protein>
    <recommendedName>
        <fullName evidence="4">Transglutaminase superfamily protein</fullName>
    </recommendedName>
</protein>
<dbReference type="Proteomes" id="UP000256779">
    <property type="component" value="Unassembled WGS sequence"/>
</dbReference>
<feature type="signal peptide" evidence="1">
    <location>
        <begin position="1"/>
        <end position="20"/>
    </location>
</feature>